<reference evidence="6 7" key="1">
    <citation type="submission" date="2020-04" db="EMBL/GenBank/DDBJ databases">
        <title>Metagenomic profiling of ammonia- and methane-oxidizing microorganisms in a Dutch drinking water treatment plant.</title>
        <authorList>
            <person name="Poghosyan L."/>
            <person name="Leucker S."/>
        </authorList>
    </citation>
    <scope>NUCLEOTIDE SEQUENCE [LARGE SCALE GENOMIC DNA]</scope>
    <source>
        <strain evidence="6">S-RSF-IL-03</strain>
    </source>
</reference>
<dbReference type="Pfam" id="PF13579">
    <property type="entry name" value="Glyco_trans_4_4"/>
    <property type="match status" value="1"/>
</dbReference>
<dbReference type="PANTHER" id="PTHR12526">
    <property type="entry name" value="GLYCOSYLTRANSFERASE"/>
    <property type="match status" value="1"/>
</dbReference>
<dbReference type="AlphaFoldDB" id="A0A849SLB2"/>
<dbReference type="InterPro" id="IPR001296">
    <property type="entry name" value="Glyco_trans_1"/>
</dbReference>
<comment type="caution">
    <text evidence="6">The sequence shown here is derived from an EMBL/GenBank/DDBJ whole genome shotgun (WGS) entry which is preliminary data.</text>
</comment>
<keyword evidence="3 6" id="KW-0808">Transferase</keyword>
<dbReference type="GO" id="GO:0016757">
    <property type="term" value="F:glycosyltransferase activity"/>
    <property type="evidence" value="ECO:0007669"/>
    <property type="project" value="UniProtKB-KW"/>
</dbReference>
<evidence type="ECO:0000313" key="6">
    <source>
        <dbReference type="EMBL" id="NOT34533.1"/>
    </source>
</evidence>
<gene>
    <name evidence="6" type="ORF">HOP12_10225</name>
</gene>
<dbReference type="CDD" id="cd03808">
    <property type="entry name" value="GT4_CapM-like"/>
    <property type="match status" value="1"/>
</dbReference>
<evidence type="ECO:0000259" key="4">
    <source>
        <dbReference type="Pfam" id="PF00534"/>
    </source>
</evidence>
<dbReference type="InterPro" id="IPR028098">
    <property type="entry name" value="Glyco_trans_4-like_N"/>
</dbReference>
<accession>A0A849SLB2</accession>
<dbReference type="PANTHER" id="PTHR12526:SF640">
    <property type="entry name" value="COLANIC ACID BIOSYNTHESIS GLYCOSYLTRANSFERASE WCAL-RELATED"/>
    <property type="match status" value="1"/>
</dbReference>
<evidence type="ECO:0000313" key="7">
    <source>
        <dbReference type="Proteomes" id="UP000580839"/>
    </source>
</evidence>
<evidence type="ECO:0000256" key="1">
    <source>
        <dbReference type="ARBA" id="ARBA00009481"/>
    </source>
</evidence>
<dbReference type="Proteomes" id="UP000580839">
    <property type="component" value="Unassembled WGS sequence"/>
</dbReference>
<comment type="similarity">
    <text evidence="1">Belongs to the glycosyltransferase group 1 family. Glycosyltransferase 4 subfamily.</text>
</comment>
<evidence type="ECO:0000256" key="3">
    <source>
        <dbReference type="ARBA" id="ARBA00022679"/>
    </source>
</evidence>
<feature type="domain" description="Glycosyltransferase subfamily 4-like N-terminal" evidence="5">
    <location>
        <begin position="21"/>
        <end position="183"/>
    </location>
</feature>
<dbReference type="Pfam" id="PF00534">
    <property type="entry name" value="Glycos_transf_1"/>
    <property type="match status" value="1"/>
</dbReference>
<evidence type="ECO:0000259" key="5">
    <source>
        <dbReference type="Pfam" id="PF13579"/>
    </source>
</evidence>
<dbReference type="SUPFAM" id="SSF53756">
    <property type="entry name" value="UDP-Glycosyltransferase/glycogen phosphorylase"/>
    <property type="match status" value="1"/>
</dbReference>
<organism evidence="6 7">
    <name type="scientific">Eiseniibacteriota bacterium</name>
    <dbReference type="NCBI Taxonomy" id="2212470"/>
    <lineage>
        <taxon>Bacteria</taxon>
        <taxon>Candidatus Eiseniibacteriota</taxon>
    </lineage>
</organism>
<sequence>MNGAKRPVRVLHIITRMIVGGAQENTMLSCALIDRERFPSVLLCGPETGSEGELHTETRARGVTMHLEPHLVRAPHPFKDLSVIARLARFIREQAFDVVHTHSSKAGIVGRIAARRAGVRAVVHTVHGWGFHPRQNPLERELYQRLERWCASMCRSIVVVAEADREEGLELGIGRAEQYVTIRSGIEIEAFRDVAIAREEIRARLGLDLDAFVIGCVGRLSPQKSPLDLFAAFTRVAAARPDAHLVYVGDGPHRAALEAAAARASLEHRVHLLGLRRDVPELLRAFDVFALSSRWEGLPRVFPQAMAAGLPIVATRVDGAPDAIVSGETGWLVEVGDASGMAARLIEIANDPTKAKRMGAAGRARVDEFSSTRMVAQLEQLYERLTAADDRA</sequence>
<keyword evidence="2" id="KW-0328">Glycosyltransferase</keyword>
<dbReference type="Gene3D" id="3.40.50.2000">
    <property type="entry name" value="Glycogen Phosphorylase B"/>
    <property type="match status" value="2"/>
</dbReference>
<protein>
    <submittedName>
        <fullName evidence="6">Glycosyltransferase family 4 protein</fullName>
    </submittedName>
</protein>
<evidence type="ECO:0000256" key="2">
    <source>
        <dbReference type="ARBA" id="ARBA00022676"/>
    </source>
</evidence>
<dbReference type="EMBL" id="JABFRW010000128">
    <property type="protein sequence ID" value="NOT34533.1"/>
    <property type="molecule type" value="Genomic_DNA"/>
</dbReference>
<proteinExistence type="inferred from homology"/>
<feature type="domain" description="Glycosyl transferase family 1" evidence="4">
    <location>
        <begin position="198"/>
        <end position="364"/>
    </location>
</feature>
<name>A0A849SLB2_UNCEI</name>